<evidence type="ECO:0000256" key="10">
    <source>
        <dbReference type="ARBA" id="ARBA00023049"/>
    </source>
</evidence>
<keyword evidence="7 13" id="KW-0732">Signal</keyword>
<dbReference type="GO" id="GO:0006508">
    <property type="term" value="P:proteolysis"/>
    <property type="evidence" value="ECO:0007669"/>
    <property type="project" value="UniProtKB-KW"/>
</dbReference>
<keyword evidence="6" id="KW-0479">Metal-binding</keyword>
<dbReference type="EMBL" id="CP011390">
    <property type="protein sequence ID" value="ANE49543.1"/>
    <property type="molecule type" value="Genomic_DNA"/>
</dbReference>
<evidence type="ECO:0000256" key="1">
    <source>
        <dbReference type="ARBA" id="ARBA00001936"/>
    </source>
</evidence>
<sequence>MKRMILWVTTTLLCVSCFSQTVDKNNTLLWRISGKDLKTPSYLFGTIHMLCGDDVFVSDSLKSAIKQADKVYLELDMDNMFELISVMSKMKMRGDTTLAQLLKPEEYEKVKAFFTTNKGFIPFSMLETYKPMLAASTLMQNSVDCSHPMAMEQLIMKEAKHEGVGIKGLETMAFQMSIFDSIPYGIQARQLLNYVENYEKKDDNKEFEELTKAYRNQDLKLLEELTEKEDAGVEKFTEIMLYRRNEDWTQKLSLIMPNGPIVVAVGAGHLPGERGVINLLRKAGYKVEPVENKMIKNYEKTL</sequence>
<keyword evidence="10" id="KW-0482">Metalloprotease</keyword>
<evidence type="ECO:0000256" key="4">
    <source>
        <dbReference type="ARBA" id="ARBA00022670"/>
    </source>
</evidence>
<dbReference type="AlphaFoldDB" id="A0A172TS04"/>
<dbReference type="RefSeq" id="WP_066401658.1">
    <property type="nucleotide sequence ID" value="NZ_CP011390.1"/>
</dbReference>
<dbReference type="InterPro" id="IPR002816">
    <property type="entry name" value="TraB/PrgY/GumN_fam"/>
</dbReference>
<keyword evidence="12" id="KW-0325">Glycoprotein</keyword>
<organism evidence="14 15">
    <name type="scientific">Flavisolibacter tropicus</name>
    <dbReference type="NCBI Taxonomy" id="1492898"/>
    <lineage>
        <taxon>Bacteria</taxon>
        <taxon>Pseudomonadati</taxon>
        <taxon>Bacteroidota</taxon>
        <taxon>Chitinophagia</taxon>
        <taxon>Chitinophagales</taxon>
        <taxon>Chitinophagaceae</taxon>
        <taxon>Flavisolibacter</taxon>
    </lineage>
</organism>
<dbReference type="PANTHER" id="PTHR31120:SF6">
    <property type="entry name" value="METALLOPROTEASE TIKI HOMOLOG"/>
    <property type="match status" value="1"/>
</dbReference>
<accession>A0A172TS04</accession>
<evidence type="ECO:0000256" key="6">
    <source>
        <dbReference type="ARBA" id="ARBA00022723"/>
    </source>
</evidence>
<evidence type="ECO:0000256" key="3">
    <source>
        <dbReference type="ARBA" id="ARBA00004479"/>
    </source>
</evidence>
<feature type="signal peptide" evidence="13">
    <location>
        <begin position="1"/>
        <end position="21"/>
    </location>
</feature>
<dbReference type="GO" id="GO:0030178">
    <property type="term" value="P:negative regulation of Wnt signaling pathway"/>
    <property type="evidence" value="ECO:0007669"/>
    <property type="project" value="InterPro"/>
</dbReference>
<evidence type="ECO:0000256" key="8">
    <source>
        <dbReference type="ARBA" id="ARBA00022801"/>
    </source>
</evidence>
<evidence type="ECO:0000313" key="15">
    <source>
        <dbReference type="Proteomes" id="UP000077177"/>
    </source>
</evidence>
<dbReference type="OrthoDB" id="9798714at2"/>
<dbReference type="CDD" id="cd14789">
    <property type="entry name" value="Tiki"/>
    <property type="match status" value="1"/>
</dbReference>
<keyword evidence="15" id="KW-1185">Reference proteome</keyword>
<dbReference type="InterPro" id="IPR040230">
    <property type="entry name" value="TIKI1/2-like"/>
</dbReference>
<evidence type="ECO:0000313" key="14">
    <source>
        <dbReference type="EMBL" id="ANE49543.1"/>
    </source>
</evidence>
<evidence type="ECO:0008006" key="16">
    <source>
        <dbReference type="Google" id="ProtNLM"/>
    </source>
</evidence>
<evidence type="ECO:0000256" key="12">
    <source>
        <dbReference type="ARBA" id="ARBA00023180"/>
    </source>
</evidence>
<comment type="cofactor">
    <cofactor evidence="1">
        <name>Mn(2+)</name>
        <dbReference type="ChEBI" id="CHEBI:29035"/>
    </cofactor>
</comment>
<evidence type="ECO:0000256" key="2">
    <source>
        <dbReference type="ARBA" id="ARBA00001941"/>
    </source>
</evidence>
<name>A0A172TS04_9BACT</name>
<comment type="cofactor">
    <cofactor evidence="2">
        <name>Co(2+)</name>
        <dbReference type="ChEBI" id="CHEBI:48828"/>
    </cofactor>
</comment>
<evidence type="ECO:0000256" key="11">
    <source>
        <dbReference type="ARBA" id="ARBA00023136"/>
    </source>
</evidence>
<reference evidence="14 15" key="2">
    <citation type="journal article" date="2016" name="Int. J. Syst. Evol. Microbiol.">
        <title>Flavisolibacter tropicus sp. nov., isolated from tropical soil.</title>
        <authorList>
            <person name="Lee J.J."/>
            <person name="Kang M.S."/>
            <person name="Kim G.S."/>
            <person name="Lee C.S."/>
            <person name="Lim S."/>
            <person name="Lee J."/>
            <person name="Roh S.H."/>
            <person name="Kang H."/>
            <person name="Ha J.M."/>
            <person name="Bae S."/>
            <person name="Jung H.Y."/>
            <person name="Kim M.K."/>
        </authorList>
    </citation>
    <scope>NUCLEOTIDE SEQUENCE [LARGE SCALE GENOMIC DNA]</scope>
    <source>
        <strain evidence="14 15">LCS9</strain>
    </source>
</reference>
<dbReference type="Pfam" id="PF01963">
    <property type="entry name" value="TraB_PrgY_gumN"/>
    <property type="match status" value="1"/>
</dbReference>
<keyword evidence="11" id="KW-0472">Membrane</keyword>
<proteinExistence type="predicted"/>
<protein>
    <recommendedName>
        <fullName evidence="16">Polysaccharide biosynthesis protein GumN</fullName>
    </recommendedName>
</protein>
<dbReference type="Proteomes" id="UP000077177">
    <property type="component" value="Chromosome"/>
</dbReference>
<dbReference type="PANTHER" id="PTHR31120">
    <property type="entry name" value="METALLOPROTEASE TIKI"/>
    <property type="match status" value="1"/>
</dbReference>
<dbReference type="GO" id="GO:0004222">
    <property type="term" value="F:metalloendopeptidase activity"/>
    <property type="evidence" value="ECO:0007669"/>
    <property type="project" value="TreeGrafter"/>
</dbReference>
<evidence type="ECO:0000256" key="5">
    <source>
        <dbReference type="ARBA" id="ARBA00022692"/>
    </source>
</evidence>
<dbReference type="GO" id="GO:0046872">
    <property type="term" value="F:metal ion binding"/>
    <property type="evidence" value="ECO:0007669"/>
    <property type="project" value="UniProtKB-KW"/>
</dbReference>
<keyword evidence="8" id="KW-0378">Hydrolase</keyword>
<dbReference type="GO" id="GO:0016020">
    <property type="term" value="C:membrane"/>
    <property type="evidence" value="ECO:0007669"/>
    <property type="project" value="UniProtKB-SubCell"/>
</dbReference>
<dbReference type="PATRIC" id="fig|1492898.3.peg.552"/>
<comment type="subcellular location">
    <subcellularLocation>
        <location evidence="3">Membrane</location>
        <topology evidence="3">Single-pass type I membrane protein</topology>
    </subcellularLocation>
</comment>
<keyword evidence="5" id="KW-0812">Transmembrane</keyword>
<reference evidence="15" key="1">
    <citation type="submission" date="2015-01" db="EMBL/GenBank/DDBJ databases">
        <title>Flavisolibacter sp./LCS9/ whole genome sequencing.</title>
        <authorList>
            <person name="Kim M.K."/>
            <person name="Srinivasan S."/>
            <person name="Lee J.-J."/>
        </authorList>
    </citation>
    <scope>NUCLEOTIDE SEQUENCE [LARGE SCALE GENOMIC DNA]</scope>
    <source>
        <strain evidence="15">LCS9</strain>
    </source>
</reference>
<evidence type="ECO:0000256" key="9">
    <source>
        <dbReference type="ARBA" id="ARBA00022989"/>
    </source>
</evidence>
<dbReference type="KEGG" id="fla:SY85_02535"/>
<feature type="chain" id="PRO_5008001055" description="Polysaccharide biosynthesis protein GumN" evidence="13">
    <location>
        <begin position="22"/>
        <end position="302"/>
    </location>
</feature>
<keyword evidence="9" id="KW-1133">Transmembrane helix</keyword>
<evidence type="ECO:0000256" key="7">
    <source>
        <dbReference type="ARBA" id="ARBA00022729"/>
    </source>
</evidence>
<gene>
    <name evidence="14" type="ORF">SY85_02535</name>
</gene>
<keyword evidence="4" id="KW-0645">Protease</keyword>
<evidence type="ECO:0000256" key="13">
    <source>
        <dbReference type="SAM" id="SignalP"/>
    </source>
</evidence>